<dbReference type="InterPro" id="IPR011990">
    <property type="entry name" value="TPR-like_helical_dom_sf"/>
</dbReference>
<sequence>MTQLLDGKLLPKQRIRLYTQAAKLSGLLGYMAVNLGKFPLANAYCEETFQLGALVDNLDMQAWARGTESFCAYYVGDYERAVDLARDGQRYARQGPQAVRLAINGEARALAKLGEARAVDRAVAHAYDLSTKFDSVSGVSSCISFGLYSAARTASNAATAYVALRRPDRVQEYADEVLPVFEASESCWSQSLLRLDIATALLLADRPEPEQAASLAIEALTISAERPITSVLTRSRELLHAANRWAELPAIREVADTLRVAHHR</sequence>
<comment type="caution">
    <text evidence="1">The sequence shown here is derived from an EMBL/GenBank/DDBJ whole genome shotgun (WGS) entry which is preliminary data.</text>
</comment>
<protein>
    <submittedName>
        <fullName evidence="1">Tetratricopeptide (TPR) repeat protein</fullName>
    </submittedName>
</protein>
<dbReference type="Proteomes" id="UP000568380">
    <property type="component" value="Unassembled WGS sequence"/>
</dbReference>
<reference evidence="1 2" key="1">
    <citation type="submission" date="2020-08" db="EMBL/GenBank/DDBJ databases">
        <title>Genomic Encyclopedia of Type Strains, Phase IV (KMG-IV): sequencing the most valuable type-strain genomes for metagenomic binning, comparative biology and taxonomic classification.</title>
        <authorList>
            <person name="Goeker M."/>
        </authorList>
    </citation>
    <scope>NUCLEOTIDE SEQUENCE [LARGE SCALE GENOMIC DNA]</scope>
    <source>
        <strain evidence="1 2">DSM 45385</strain>
    </source>
</reference>
<organism evidence="1 2">
    <name type="scientific">Nonomuraea endophytica</name>
    <dbReference type="NCBI Taxonomy" id="714136"/>
    <lineage>
        <taxon>Bacteria</taxon>
        <taxon>Bacillati</taxon>
        <taxon>Actinomycetota</taxon>
        <taxon>Actinomycetes</taxon>
        <taxon>Streptosporangiales</taxon>
        <taxon>Streptosporangiaceae</taxon>
        <taxon>Nonomuraea</taxon>
    </lineage>
</organism>
<name>A0A7W8EJG6_9ACTN</name>
<dbReference type="SUPFAM" id="SSF48452">
    <property type="entry name" value="TPR-like"/>
    <property type="match status" value="1"/>
</dbReference>
<proteinExistence type="predicted"/>
<dbReference type="EMBL" id="JACHIN010000015">
    <property type="protein sequence ID" value="MBB5083140.1"/>
    <property type="molecule type" value="Genomic_DNA"/>
</dbReference>
<evidence type="ECO:0000313" key="2">
    <source>
        <dbReference type="Proteomes" id="UP000568380"/>
    </source>
</evidence>
<gene>
    <name evidence="1" type="ORF">HNR40_008643</name>
</gene>
<evidence type="ECO:0000313" key="1">
    <source>
        <dbReference type="EMBL" id="MBB5083140.1"/>
    </source>
</evidence>
<accession>A0A7W8EJG6</accession>
<dbReference type="AlphaFoldDB" id="A0A7W8EJG6"/>
<keyword evidence="2" id="KW-1185">Reference proteome</keyword>